<organism evidence="1 2">
    <name type="scientific">Naumovozyma castellii</name>
    <name type="common">Yeast</name>
    <name type="synonym">Saccharomyces castellii</name>
    <dbReference type="NCBI Taxonomy" id="27288"/>
    <lineage>
        <taxon>Eukaryota</taxon>
        <taxon>Fungi</taxon>
        <taxon>Dikarya</taxon>
        <taxon>Ascomycota</taxon>
        <taxon>Saccharomycotina</taxon>
        <taxon>Saccharomycetes</taxon>
        <taxon>Saccharomycetales</taxon>
        <taxon>Saccharomycetaceae</taxon>
        <taxon>Naumovozyma</taxon>
    </lineage>
</organism>
<proteinExistence type="predicted"/>
<evidence type="ECO:0000313" key="1">
    <source>
        <dbReference type="EMBL" id="CCC70167.1"/>
    </source>
</evidence>
<dbReference type="KEGG" id="ncs:NCAS_0E00970"/>
<sequence>MALPLQLPNSSTLAQLLDQNQLHARSNVQRILIQPCESIDWLSAIDTLSEYNDLLLSQLLGLSQENQDKLPLLDDIVILIIDLSYFHQGIILDSLQRAYDTPETGSQLWSNNGPYLKNGLGYTDYLSYLLLKFQYTTPHFSLVNELALQFKLLQQLGVIILTLSKLRSKIYANGKNAILDFQELELKELSKSSLFLAKLCIGCQDLMSTNNNKQLIAYLKGLTYLFLSMDEYRNDQCGVAIGMLKQCIFCLSNIIPLSQLNSTILSEKTINKKSMFKLKFAQKKTKLKTNLEDTIQIKKKKEGGDTVNINLIHLLKDTLDDFIIPLITLLNYRYNKTNDKLTFMPIEEDIKKLQALIPRGKTSDLVGTKWDFRNGKLRQEASSSNSGKEDYF</sequence>
<reference evidence="1 2" key="1">
    <citation type="journal article" date="2011" name="Proc. Natl. Acad. Sci. U.S.A.">
        <title>Evolutionary erosion of yeast sex chromosomes by mating-type switching accidents.</title>
        <authorList>
            <person name="Gordon J.L."/>
            <person name="Armisen D."/>
            <person name="Proux-Wera E."/>
            <person name="Oheigeartaigh S.S."/>
            <person name="Byrne K.P."/>
            <person name="Wolfe K.H."/>
        </authorList>
    </citation>
    <scope>NUCLEOTIDE SEQUENCE [LARGE SCALE GENOMIC DNA]</scope>
    <source>
        <strain evidence="2">ATCC 76901 / BCRC 22586 / CBS 4309 / NBRC 1992 / NRRL Y-12630</strain>
    </source>
</reference>
<dbReference type="Pfam" id="PF17306">
    <property type="entry name" value="DUF5355"/>
    <property type="match status" value="1"/>
</dbReference>
<keyword evidence="2" id="KW-1185">Reference proteome</keyword>
<reference key="2">
    <citation type="submission" date="2011-08" db="EMBL/GenBank/DDBJ databases">
        <title>Genome sequence of Naumovozyma castellii.</title>
        <authorList>
            <person name="Gordon J.L."/>
            <person name="Armisen D."/>
            <person name="Proux-Wera E."/>
            <person name="OhEigeartaigh S.S."/>
            <person name="Byrne K.P."/>
            <person name="Wolfe K.H."/>
        </authorList>
    </citation>
    <scope>NUCLEOTIDE SEQUENCE</scope>
    <source>
        <strain>Type strain:CBS 4309</strain>
    </source>
</reference>
<dbReference type="STRING" id="1064592.G0VFA2"/>
<protein>
    <submittedName>
        <fullName evidence="1">Uncharacterized protein</fullName>
    </submittedName>
</protein>
<dbReference type="eggNOG" id="ENOG502RY3I">
    <property type="taxonomic scope" value="Eukaryota"/>
</dbReference>
<dbReference type="GeneID" id="96903800"/>
<dbReference type="AlphaFoldDB" id="G0VFA2"/>
<dbReference type="RefSeq" id="XP_003676528.1">
    <property type="nucleotide sequence ID" value="XM_003676480.1"/>
</dbReference>
<gene>
    <name evidence="1" type="primary">NCAS0E00970</name>
    <name evidence="1" type="ordered locus">NCAS_0E00970</name>
</gene>
<dbReference type="HOGENOM" id="CLU_054583_0_0_1"/>
<evidence type="ECO:0000313" key="2">
    <source>
        <dbReference type="Proteomes" id="UP000001640"/>
    </source>
</evidence>
<dbReference type="InParanoid" id="G0VFA2"/>
<dbReference type="GO" id="GO:0000122">
    <property type="term" value="P:negative regulation of transcription by RNA polymerase II"/>
    <property type="evidence" value="ECO:0007669"/>
    <property type="project" value="EnsemblFungi"/>
</dbReference>
<dbReference type="OrthoDB" id="4031940at2759"/>
<dbReference type="EMBL" id="HE576756">
    <property type="protein sequence ID" value="CCC70167.1"/>
    <property type="molecule type" value="Genomic_DNA"/>
</dbReference>
<dbReference type="InterPro" id="IPR035278">
    <property type="entry name" value="DUF5355"/>
</dbReference>
<name>G0VFA2_NAUCA</name>
<accession>G0VFA2</accession>
<dbReference type="OMA" id="NDECGIA"/>
<dbReference type="FunCoup" id="G0VFA2">
    <property type="interactions" value="38"/>
</dbReference>
<dbReference type="Proteomes" id="UP000001640">
    <property type="component" value="Chromosome 5"/>
</dbReference>
<dbReference type="GO" id="GO:0070481">
    <property type="term" value="P:nuclear-transcribed mRNA catabolic process, non-stop decay"/>
    <property type="evidence" value="ECO:0007669"/>
    <property type="project" value="EnsemblFungi"/>
</dbReference>